<keyword evidence="1" id="KW-1133">Transmembrane helix</keyword>
<dbReference type="SUPFAM" id="SSF51219">
    <property type="entry name" value="TRAP-like"/>
    <property type="match status" value="1"/>
</dbReference>
<dbReference type="InterPro" id="IPR002838">
    <property type="entry name" value="AIM24"/>
</dbReference>
<gene>
    <name evidence="2" type="ORF">FPE_LOCUS32409</name>
</gene>
<dbReference type="Gene3D" id="3.60.160.10">
    <property type="entry name" value="Mitochondrial biogenesis AIM24"/>
    <property type="match status" value="1"/>
</dbReference>
<dbReference type="AlphaFoldDB" id="A0AAD2AB60"/>
<dbReference type="Pfam" id="PF01987">
    <property type="entry name" value="AIM24"/>
    <property type="match status" value="1"/>
</dbReference>
<accession>A0AAD2AB60</accession>
<proteinExistence type="predicted"/>
<evidence type="ECO:0000313" key="3">
    <source>
        <dbReference type="Proteomes" id="UP000834106"/>
    </source>
</evidence>
<dbReference type="Proteomes" id="UP000834106">
    <property type="component" value="Chromosome 21"/>
</dbReference>
<keyword evidence="1" id="KW-0812">Transmembrane</keyword>
<sequence>MSTNSYEHLEFLCDVKRSKKCKKVPKTAAACLEIVQKNLEVGEVLAVDVSNIVALSALVNVQIKYNGPMRRVVFGFINRVSDNLVTAVLTGPDIVFIQSMPFHRLSQRVARAVTSPNMRENPKFFLQIAIFFFVAYVIVLSSLILTDL</sequence>
<protein>
    <submittedName>
        <fullName evidence="2">Uncharacterized protein</fullName>
    </submittedName>
</protein>
<dbReference type="InterPro" id="IPR016031">
    <property type="entry name" value="Trp_RNA-bd_attenuator-like_dom"/>
</dbReference>
<keyword evidence="3" id="KW-1185">Reference proteome</keyword>
<name>A0AAD2AB60_9LAMI</name>
<keyword evidence="1" id="KW-0472">Membrane</keyword>
<dbReference type="EMBL" id="OU503056">
    <property type="protein sequence ID" value="CAI9784979.1"/>
    <property type="molecule type" value="Genomic_DNA"/>
</dbReference>
<dbReference type="PANTHER" id="PTHR43657:SF1">
    <property type="entry name" value="ALTERED INHERITANCE OF MITOCHONDRIA PROTEIN 24, MITOCHONDRIAL"/>
    <property type="match status" value="1"/>
</dbReference>
<dbReference type="PANTHER" id="PTHR43657">
    <property type="entry name" value="TRYPTOPHAN RNA-BINDING ATTENUATOR PROTEIN-LIKE PROTEIN"/>
    <property type="match status" value="1"/>
</dbReference>
<evidence type="ECO:0000256" key="1">
    <source>
        <dbReference type="SAM" id="Phobius"/>
    </source>
</evidence>
<feature type="transmembrane region" description="Helical" evidence="1">
    <location>
        <begin position="124"/>
        <end position="145"/>
    </location>
</feature>
<evidence type="ECO:0000313" key="2">
    <source>
        <dbReference type="EMBL" id="CAI9784979.1"/>
    </source>
</evidence>
<organism evidence="2 3">
    <name type="scientific">Fraxinus pennsylvanica</name>
    <dbReference type="NCBI Taxonomy" id="56036"/>
    <lineage>
        <taxon>Eukaryota</taxon>
        <taxon>Viridiplantae</taxon>
        <taxon>Streptophyta</taxon>
        <taxon>Embryophyta</taxon>
        <taxon>Tracheophyta</taxon>
        <taxon>Spermatophyta</taxon>
        <taxon>Magnoliopsida</taxon>
        <taxon>eudicotyledons</taxon>
        <taxon>Gunneridae</taxon>
        <taxon>Pentapetalae</taxon>
        <taxon>asterids</taxon>
        <taxon>lamiids</taxon>
        <taxon>Lamiales</taxon>
        <taxon>Oleaceae</taxon>
        <taxon>Oleeae</taxon>
        <taxon>Fraxinus</taxon>
    </lineage>
</organism>
<reference evidence="2" key="1">
    <citation type="submission" date="2023-05" db="EMBL/GenBank/DDBJ databases">
        <authorList>
            <person name="Huff M."/>
        </authorList>
    </citation>
    <scope>NUCLEOTIDE SEQUENCE</scope>
</reference>
<dbReference type="InterPro" id="IPR036983">
    <property type="entry name" value="AIM24_sf"/>
</dbReference>